<evidence type="ECO:0008006" key="5">
    <source>
        <dbReference type="Google" id="ProtNLM"/>
    </source>
</evidence>
<organism evidence="3 4">
    <name type="scientific">Nocardioides agariphilus</name>
    <dbReference type="NCBI Taxonomy" id="433664"/>
    <lineage>
        <taxon>Bacteria</taxon>
        <taxon>Bacillati</taxon>
        <taxon>Actinomycetota</taxon>
        <taxon>Actinomycetes</taxon>
        <taxon>Propionibacteriales</taxon>
        <taxon>Nocardioidaceae</taxon>
        <taxon>Nocardioides</taxon>
    </lineage>
</organism>
<keyword evidence="4" id="KW-1185">Reference proteome</keyword>
<protein>
    <recommendedName>
        <fullName evidence="5">Lipoprotein</fullName>
    </recommendedName>
</protein>
<evidence type="ECO:0000256" key="1">
    <source>
        <dbReference type="SAM" id="MobiDB-lite"/>
    </source>
</evidence>
<gene>
    <name evidence="3" type="ORF">ISU10_12060</name>
</gene>
<dbReference type="PROSITE" id="PS51257">
    <property type="entry name" value="PROKAR_LIPOPROTEIN"/>
    <property type="match status" value="1"/>
</dbReference>
<accession>A0A930VJ63</accession>
<evidence type="ECO:0000313" key="3">
    <source>
        <dbReference type="EMBL" id="MBF4768499.1"/>
    </source>
</evidence>
<feature type="region of interest" description="Disordered" evidence="1">
    <location>
        <begin position="21"/>
        <end position="48"/>
    </location>
</feature>
<feature type="chain" id="PRO_5038780690" description="Lipoprotein" evidence="2">
    <location>
        <begin position="20"/>
        <end position="305"/>
    </location>
</feature>
<proteinExistence type="predicted"/>
<dbReference type="Proteomes" id="UP000660668">
    <property type="component" value="Unassembled WGS sequence"/>
</dbReference>
<evidence type="ECO:0000313" key="4">
    <source>
        <dbReference type="Proteomes" id="UP000660668"/>
    </source>
</evidence>
<dbReference type="EMBL" id="JADKPO010000014">
    <property type="protein sequence ID" value="MBF4768499.1"/>
    <property type="molecule type" value="Genomic_DNA"/>
</dbReference>
<feature type="signal peptide" evidence="2">
    <location>
        <begin position="1"/>
        <end position="19"/>
    </location>
</feature>
<keyword evidence="2" id="KW-0732">Signal</keyword>
<comment type="caution">
    <text evidence="3">The sequence shown here is derived from an EMBL/GenBank/DDBJ whole genome shotgun (WGS) entry which is preliminary data.</text>
</comment>
<feature type="compositionally biased region" description="Low complexity" evidence="1">
    <location>
        <begin position="21"/>
        <end position="40"/>
    </location>
</feature>
<sequence length="305" mass="32114">MRRPLVGLVVALLALSGCASDSSGTSGAASGPTTAPSSPTKTLTLAPPSPRQLSGTLTAELQQSSRDVALGRFQVWITNGLEHDISPKRIVYHDVQLSRPVIGGRLRQIPSGSYRGFTLDLIEPDCSAERAEATVSVTFGEQTETIPVDDETGVVERWSHERCDEIAIARIAKLEWTPGIKIEGTGTDAIAMFRLTATPTGKGGSITVDTVGGTPLFTSADGDFWTVGRTVEGSGPPVTMQLPAQPARCDAHAFGSATGGTTFFVNITIHGTGEAARKAQIRLAMSPAVTAETFAYAAEACQWEE</sequence>
<dbReference type="AlphaFoldDB" id="A0A930VJ63"/>
<name>A0A930VJ63_9ACTN</name>
<dbReference type="RefSeq" id="WP_194696641.1">
    <property type="nucleotide sequence ID" value="NZ_JADKPO010000014.1"/>
</dbReference>
<evidence type="ECO:0000256" key="2">
    <source>
        <dbReference type="SAM" id="SignalP"/>
    </source>
</evidence>
<reference evidence="3" key="1">
    <citation type="submission" date="2020-11" db="EMBL/GenBank/DDBJ databases">
        <title>Nocardioides cynanchi sp. nov., isolated from soil of rhizosphere of Cynanchum wilfordii.</title>
        <authorList>
            <person name="Lee J.-S."/>
            <person name="Suh M.K."/>
            <person name="Kim J.-S."/>
        </authorList>
    </citation>
    <scope>NUCLEOTIDE SEQUENCE</scope>
    <source>
        <strain evidence="3">KCTC 19276</strain>
    </source>
</reference>